<proteinExistence type="predicted"/>
<evidence type="ECO:0000313" key="3">
    <source>
        <dbReference type="Proteomes" id="UP001149079"/>
    </source>
</evidence>
<feature type="region of interest" description="Disordered" evidence="1">
    <location>
        <begin position="17"/>
        <end position="47"/>
    </location>
</feature>
<accession>A0A9W9GNB4</accession>
<reference evidence="2" key="1">
    <citation type="submission" date="2022-11" db="EMBL/GenBank/DDBJ databases">
        <authorList>
            <person name="Petersen C."/>
        </authorList>
    </citation>
    <scope>NUCLEOTIDE SEQUENCE</scope>
    <source>
        <strain evidence="2">IBT 22155</strain>
    </source>
</reference>
<reference evidence="2" key="2">
    <citation type="journal article" date="2023" name="IMA Fungus">
        <title>Comparative genomic study of the Penicillium genus elucidates a diverse pangenome and 15 lateral gene transfer events.</title>
        <authorList>
            <person name="Petersen C."/>
            <person name="Sorensen T."/>
            <person name="Nielsen M.R."/>
            <person name="Sondergaard T.E."/>
            <person name="Sorensen J.L."/>
            <person name="Fitzpatrick D.A."/>
            <person name="Frisvad J.C."/>
            <person name="Nielsen K.L."/>
        </authorList>
    </citation>
    <scope>NUCLEOTIDE SEQUENCE</scope>
    <source>
        <strain evidence="2">IBT 22155</strain>
    </source>
</reference>
<gene>
    <name evidence="2" type="ORF">N7515_008630</name>
</gene>
<feature type="compositionally biased region" description="Basic and acidic residues" evidence="1">
    <location>
        <begin position="28"/>
        <end position="37"/>
    </location>
</feature>
<dbReference type="Proteomes" id="UP001149079">
    <property type="component" value="Unassembled WGS sequence"/>
</dbReference>
<dbReference type="GeneID" id="81408544"/>
<sequence length="77" mass="8471">MPSSGITPVMIPITAAGEGDMSTWPSSRHSERDDRSWRRTHAKNWRGDGGAHEEALLLRFAFGARHLGVGHCVFGQL</sequence>
<evidence type="ECO:0000256" key="1">
    <source>
        <dbReference type="SAM" id="MobiDB-lite"/>
    </source>
</evidence>
<comment type="caution">
    <text evidence="2">The sequence shown here is derived from an EMBL/GenBank/DDBJ whole genome shotgun (WGS) entry which is preliminary data.</text>
</comment>
<dbReference type="AlphaFoldDB" id="A0A9W9GNB4"/>
<organism evidence="2 3">
    <name type="scientific">Penicillium bovifimosum</name>
    <dbReference type="NCBI Taxonomy" id="126998"/>
    <lineage>
        <taxon>Eukaryota</taxon>
        <taxon>Fungi</taxon>
        <taxon>Dikarya</taxon>
        <taxon>Ascomycota</taxon>
        <taxon>Pezizomycotina</taxon>
        <taxon>Eurotiomycetes</taxon>
        <taxon>Eurotiomycetidae</taxon>
        <taxon>Eurotiales</taxon>
        <taxon>Aspergillaceae</taxon>
        <taxon>Penicillium</taxon>
    </lineage>
</organism>
<protein>
    <submittedName>
        <fullName evidence="2">Uncharacterized protein</fullName>
    </submittedName>
</protein>
<name>A0A9W9GNB4_9EURO</name>
<dbReference type="EMBL" id="JAPQKL010000006">
    <property type="protein sequence ID" value="KAJ5124805.1"/>
    <property type="molecule type" value="Genomic_DNA"/>
</dbReference>
<evidence type="ECO:0000313" key="2">
    <source>
        <dbReference type="EMBL" id="KAJ5124805.1"/>
    </source>
</evidence>
<keyword evidence="3" id="KW-1185">Reference proteome</keyword>
<dbReference type="RefSeq" id="XP_056519204.1">
    <property type="nucleotide sequence ID" value="XM_056669374.1"/>
</dbReference>